<dbReference type="EMBL" id="CM023488">
    <property type="protein sequence ID" value="KAH6923914.1"/>
    <property type="molecule type" value="Genomic_DNA"/>
</dbReference>
<reference evidence="1" key="1">
    <citation type="submission" date="2020-05" db="EMBL/GenBank/DDBJ databases">
        <title>Large-scale comparative analyses of tick genomes elucidate their genetic diversity and vector capacities.</title>
        <authorList>
            <person name="Jia N."/>
            <person name="Wang J."/>
            <person name="Shi W."/>
            <person name="Du L."/>
            <person name="Sun Y."/>
            <person name="Zhan W."/>
            <person name="Jiang J."/>
            <person name="Wang Q."/>
            <person name="Zhang B."/>
            <person name="Ji P."/>
            <person name="Sakyi L.B."/>
            <person name="Cui X."/>
            <person name="Yuan T."/>
            <person name="Jiang B."/>
            <person name="Yang W."/>
            <person name="Lam T.T.-Y."/>
            <person name="Chang Q."/>
            <person name="Ding S."/>
            <person name="Wang X."/>
            <person name="Zhu J."/>
            <person name="Ruan X."/>
            <person name="Zhao L."/>
            <person name="Wei J."/>
            <person name="Que T."/>
            <person name="Du C."/>
            <person name="Cheng J."/>
            <person name="Dai P."/>
            <person name="Han X."/>
            <person name="Huang E."/>
            <person name="Gao Y."/>
            <person name="Liu J."/>
            <person name="Shao H."/>
            <person name="Ye R."/>
            <person name="Li L."/>
            <person name="Wei W."/>
            <person name="Wang X."/>
            <person name="Wang C."/>
            <person name="Yang T."/>
            <person name="Huo Q."/>
            <person name="Li W."/>
            <person name="Guo W."/>
            <person name="Chen H."/>
            <person name="Zhou L."/>
            <person name="Ni X."/>
            <person name="Tian J."/>
            <person name="Zhou Y."/>
            <person name="Sheng Y."/>
            <person name="Liu T."/>
            <person name="Pan Y."/>
            <person name="Xia L."/>
            <person name="Li J."/>
            <person name="Zhao F."/>
            <person name="Cao W."/>
        </authorList>
    </citation>
    <scope>NUCLEOTIDE SEQUENCE</scope>
    <source>
        <tissue evidence="1">Larvae</tissue>
    </source>
</reference>
<evidence type="ECO:0000313" key="2">
    <source>
        <dbReference type="Proteomes" id="UP000821845"/>
    </source>
</evidence>
<comment type="caution">
    <text evidence="1">The sequence shown here is derived from an EMBL/GenBank/DDBJ whole genome shotgun (WGS) entry which is preliminary data.</text>
</comment>
<proteinExistence type="predicted"/>
<gene>
    <name evidence="1" type="ORF">HPB50_009425</name>
</gene>
<keyword evidence="2" id="KW-1185">Reference proteome</keyword>
<organism evidence="1 2">
    <name type="scientific">Hyalomma asiaticum</name>
    <name type="common">Tick</name>
    <dbReference type="NCBI Taxonomy" id="266040"/>
    <lineage>
        <taxon>Eukaryota</taxon>
        <taxon>Metazoa</taxon>
        <taxon>Ecdysozoa</taxon>
        <taxon>Arthropoda</taxon>
        <taxon>Chelicerata</taxon>
        <taxon>Arachnida</taxon>
        <taxon>Acari</taxon>
        <taxon>Parasitiformes</taxon>
        <taxon>Ixodida</taxon>
        <taxon>Ixodoidea</taxon>
        <taxon>Ixodidae</taxon>
        <taxon>Hyalomminae</taxon>
        <taxon>Hyalomma</taxon>
    </lineage>
</organism>
<sequence>MTGINPSAVWPYLAHVDYELGRDRELSEKEMEFNLMMAQERRRQLQLLVELAKLKQAKASRAQLVGKVIECRADSEPAANSLAAEKAAMSPGVLRTERECAASSEPERQMPGVLLTTQAAGRSEVPCSDVVAGDSPDTAPLCSQCVENETHAALTAARTAELDTELGSDLIAEANAREDAASPKQHQEASELQRSCPIFDPLGNSSCGEVAMIASSPSAGAVVESSLVQRLRGGNCDADRMSVAHSVASSLEPVDTVVATPVAVACELPELNEEPRSELAQIGRSAAKAVEAGADTFVAGTLRRGRSQAHCGDGSPHVLQAHSLLANNGLRQSADDKGGSLGTVAATEPTLRERATIMATLNYRSLCSHSLRVLAIEVSLAPGGDPTGAAGVCRRVARGCMFNFRFLVNCFDPGGQGI</sequence>
<protein>
    <submittedName>
        <fullName evidence="1">Uncharacterized protein</fullName>
    </submittedName>
</protein>
<evidence type="ECO:0000313" key="1">
    <source>
        <dbReference type="EMBL" id="KAH6923914.1"/>
    </source>
</evidence>
<name>A0ACB7RR42_HYAAI</name>
<dbReference type="Proteomes" id="UP000821845">
    <property type="component" value="Chromosome 8"/>
</dbReference>
<accession>A0ACB7RR42</accession>